<dbReference type="GO" id="GO:0030288">
    <property type="term" value="C:outer membrane-bounded periplasmic space"/>
    <property type="evidence" value="ECO:0007669"/>
    <property type="project" value="TreeGrafter"/>
</dbReference>
<dbReference type="Gene3D" id="3.40.710.10">
    <property type="entry name" value="DD-peptidase/beta-lactamase superfamily"/>
    <property type="match status" value="1"/>
</dbReference>
<evidence type="ECO:0000313" key="15">
    <source>
        <dbReference type="EMBL" id="TFF22906.1"/>
    </source>
</evidence>
<evidence type="ECO:0000256" key="5">
    <source>
        <dbReference type="ARBA" id="ARBA00022670"/>
    </source>
</evidence>
<dbReference type="InterPro" id="IPR001460">
    <property type="entry name" value="PCN-bd_Tpept"/>
</dbReference>
<keyword evidence="8" id="KW-0378">Hydrolase</keyword>
<dbReference type="UniPathway" id="UPA00219"/>
<name>A0A4Y8RKD7_9HYPH</name>
<evidence type="ECO:0000256" key="8">
    <source>
        <dbReference type="ARBA" id="ARBA00022801"/>
    </source>
</evidence>
<dbReference type="GO" id="GO:0008658">
    <property type="term" value="F:penicillin binding"/>
    <property type="evidence" value="ECO:0007669"/>
    <property type="project" value="InterPro"/>
</dbReference>
<evidence type="ECO:0000256" key="10">
    <source>
        <dbReference type="ARBA" id="ARBA00044770"/>
    </source>
</evidence>
<comment type="caution">
    <text evidence="15">The sequence shown here is derived from an EMBL/GenBank/DDBJ whole genome shotgun (WGS) entry which is preliminary data.</text>
</comment>
<gene>
    <name evidence="15" type="primary">pbpC</name>
    <name evidence="15" type="ORF">E3C22_10640</name>
</gene>
<sequence length="697" mass="74859">MSPRRRLAQTSLTALLILLIAGLWSYSAFEAAVARRIAALTEPETGVEVVDRDGRILRAFPVADGRWRLAASGGDVDPRFLTMLLAWEDKRFLDHGGIDARALLRAAWQSASHGRIVSGGSTLTMQVARMLGNLPTGSFAAKAEQMLTAVALERRYDKAEILSLYLRLAPYGGNVEGVRAASLSLFGKEPRRLTAAEAALLVALPQSPERYRPDRFPARAEAARGRVLARMAELGVLDAREMRRALREPMPQARRQMPLLAAHLSERLHAAHPTESPVNLTLDGRLQERLEAYAREKAETLKSPLSLAIVVADYSSGEILAEIGSPDFFDRSRQGFVDLTQAERSPGSTLKPLIYGLAFERGVAHPESLVDDSPGGFAGYTPQNFDHEFEGVITARRALQLSRNLPAVELLSEVGPSRLVQRIRRAGAAPELGDRSLPGLAIGLGGLGLTLEDLVRLYAAIANGGVSMPLHVEAAAEPQPRRRVLSEQAAWYVTSILAGATSTTKGSPGEIAHKTGTSYGYRDAWTIGYDGRHVVGVWLGRPDGAPVLGLVGQESAVPVMHDVFARIGPVSRLPGPPPGILASAGAGLPPPLKRVGRAAERREAGLKPEIVYPPDKSRIELAGLDGPLGAGAPDAMAPLYLKVRNGRPPFTWYVDGLPVDRGQLLRQSSFRPKEPGFLAISVVDAAGAAASAEVFVK</sequence>
<accession>A0A4Y8RKD7</accession>
<dbReference type="GO" id="GO:0009252">
    <property type="term" value="P:peptidoglycan biosynthetic process"/>
    <property type="evidence" value="ECO:0007669"/>
    <property type="project" value="UniProtKB-UniPathway"/>
</dbReference>
<dbReference type="RefSeq" id="WP_134762007.1">
    <property type="nucleotide sequence ID" value="NZ_SOZD01000003.1"/>
</dbReference>
<dbReference type="Pfam" id="PF00912">
    <property type="entry name" value="Transgly"/>
    <property type="match status" value="1"/>
</dbReference>
<dbReference type="Pfam" id="PF00905">
    <property type="entry name" value="Transpeptidase"/>
    <property type="match status" value="1"/>
</dbReference>
<dbReference type="GO" id="GO:0008955">
    <property type="term" value="F:peptidoglycan glycosyltransferase activity"/>
    <property type="evidence" value="ECO:0007669"/>
    <property type="project" value="UniProtKB-EC"/>
</dbReference>
<dbReference type="AlphaFoldDB" id="A0A4Y8RKD7"/>
<evidence type="ECO:0000259" key="14">
    <source>
        <dbReference type="Pfam" id="PF06832"/>
    </source>
</evidence>
<dbReference type="SUPFAM" id="SSF56601">
    <property type="entry name" value="beta-lactamase/transpeptidase-like"/>
    <property type="match status" value="1"/>
</dbReference>
<dbReference type="PANTHER" id="PTHR32282:SF15">
    <property type="entry name" value="PENICILLIN-BINDING PROTEIN 1C"/>
    <property type="match status" value="1"/>
</dbReference>
<keyword evidence="7" id="KW-0808">Transferase</keyword>
<keyword evidence="6" id="KW-0328">Glycosyltransferase</keyword>
<comment type="similarity">
    <text evidence="2">In the C-terminal section; belongs to the transpeptidase family.</text>
</comment>
<comment type="pathway">
    <text evidence="1">Cell wall biogenesis; peptidoglycan biosynthesis.</text>
</comment>
<organism evidence="15 16">
    <name type="scientific">Jiella endophytica</name>
    <dbReference type="NCBI Taxonomy" id="2558362"/>
    <lineage>
        <taxon>Bacteria</taxon>
        <taxon>Pseudomonadati</taxon>
        <taxon>Pseudomonadota</taxon>
        <taxon>Alphaproteobacteria</taxon>
        <taxon>Hyphomicrobiales</taxon>
        <taxon>Aurantimonadaceae</taxon>
        <taxon>Jiella</taxon>
    </lineage>
</organism>
<evidence type="ECO:0000256" key="11">
    <source>
        <dbReference type="ARBA" id="ARBA00049902"/>
    </source>
</evidence>
<evidence type="ECO:0000256" key="1">
    <source>
        <dbReference type="ARBA" id="ARBA00004752"/>
    </source>
</evidence>
<dbReference type="Gene3D" id="1.10.3810.10">
    <property type="entry name" value="Biosynthetic peptidoglycan transglycosylase-like"/>
    <property type="match status" value="1"/>
</dbReference>
<evidence type="ECO:0000259" key="13">
    <source>
        <dbReference type="Pfam" id="PF00912"/>
    </source>
</evidence>
<keyword evidence="16" id="KW-1185">Reference proteome</keyword>
<dbReference type="PANTHER" id="PTHR32282">
    <property type="entry name" value="BINDING PROTEIN TRANSPEPTIDASE, PUTATIVE-RELATED"/>
    <property type="match status" value="1"/>
</dbReference>
<protein>
    <recommendedName>
        <fullName evidence="10">peptidoglycan glycosyltransferase</fullName>
        <ecNumber evidence="10">2.4.99.28</ecNumber>
    </recommendedName>
</protein>
<dbReference type="Proteomes" id="UP000298179">
    <property type="component" value="Unassembled WGS sequence"/>
</dbReference>
<comment type="similarity">
    <text evidence="3">In the N-terminal section; belongs to the glycosyltransferase 51 family.</text>
</comment>
<evidence type="ECO:0000313" key="16">
    <source>
        <dbReference type="Proteomes" id="UP000298179"/>
    </source>
</evidence>
<dbReference type="EC" id="2.4.99.28" evidence="10"/>
<evidence type="ECO:0000256" key="2">
    <source>
        <dbReference type="ARBA" id="ARBA00007090"/>
    </source>
</evidence>
<dbReference type="InterPro" id="IPR012338">
    <property type="entry name" value="Beta-lactam/transpept-like"/>
</dbReference>
<reference evidence="15 16" key="1">
    <citation type="submission" date="2019-03" db="EMBL/GenBank/DDBJ databases">
        <title>Jiella endophytica sp. nov., a novel endophytic bacterium isolated from root of Ficus microcarpa Linn. f.</title>
        <authorList>
            <person name="Tuo L."/>
        </authorList>
    </citation>
    <scope>NUCLEOTIDE SEQUENCE [LARGE SCALE GENOMIC DNA]</scope>
    <source>
        <strain evidence="15 16">CBS5Q-3</strain>
    </source>
</reference>
<evidence type="ECO:0000259" key="12">
    <source>
        <dbReference type="Pfam" id="PF00905"/>
    </source>
</evidence>
<dbReference type="NCBIfam" id="TIGR02073">
    <property type="entry name" value="PBP_1c"/>
    <property type="match status" value="1"/>
</dbReference>
<feature type="domain" description="Penicillin-binding protein transpeptidase" evidence="12">
    <location>
        <begin position="308"/>
        <end position="529"/>
    </location>
</feature>
<feature type="domain" description="Penicillin-binding C-terminal" evidence="14">
    <location>
        <begin position="599"/>
        <end position="692"/>
    </location>
</feature>
<dbReference type="GO" id="GO:0004180">
    <property type="term" value="F:carboxypeptidase activity"/>
    <property type="evidence" value="ECO:0007669"/>
    <property type="project" value="UniProtKB-KW"/>
</dbReference>
<proteinExistence type="inferred from homology"/>
<dbReference type="InterPro" id="IPR023346">
    <property type="entry name" value="Lysozyme-like_dom_sf"/>
</dbReference>
<dbReference type="InterPro" id="IPR009647">
    <property type="entry name" value="PBP_C"/>
</dbReference>
<dbReference type="InterPro" id="IPR011815">
    <property type="entry name" value="PBP_1c"/>
</dbReference>
<keyword evidence="5" id="KW-0645">Protease</keyword>
<feature type="domain" description="Glycosyl transferase family 51" evidence="13">
    <location>
        <begin position="64"/>
        <end position="231"/>
    </location>
</feature>
<dbReference type="GO" id="GO:0006508">
    <property type="term" value="P:proteolysis"/>
    <property type="evidence" value="ECO:0007669"/>
    <property type="project" value="UniProtKB-KW"/>
</dbReference>
<comment type="catalytic activity">
    <reaction evidence="11">
        <text>[GlcNAc-(1-&gt;4)-Mur2Ac(oyl-L-Ala-gamma-D-Glu-L-Lys-D-Ala-D-Ala)](n)-di-trans,octa-cis-undecaprenyl diphosphate + beta-D-GlcNAc-(1-&gt;4)-Mur2Ac(oyl-L-Ala-gamma-D-Glu-L-Lys-D-Ala-D-Ala)-di-trans,octa-cis-undecaprenyl diphosphate = [GlcNAc-(1-&gt;4)-Mur2Ac(oyl-L-Ala-gamma-D-Glu-L-Lys-D-Ala-D-Ala)](n+1)-di-trans,octa-cis-undecaprenyl diphosphate + di-trans,octa-cis-undecaprenyl diphosphate + H(+)</text>
        <dbReference type="Rhea" id="RHEA:23708"/>
        <dbReference type="Rhea" id="RHEA-COMP:9602"/>
        <dbReference type="Rhea" id="RHEA-COMP:9603"/>
        <dbReference type="ChEBI" id="CHEBI:15378"/>
        <dbReference type="ChEBI" id="CHEBI:58405"/>
        <dbReference type="ChEBI" id="CHEBI:60033"/>
        <dbReference type="ChEBI" id="CHEBI:78435"/>
        <dbReference type="EC" id="2.4.99.28"/>
    </reaction>
</comment>
<evidence type="ECO:0000256" key="3">
    <source>
        <dbReference type="ARBA" id="ARBA00007739"/>
    </source>
</evidence>
<dbReference type="InterPro" id="IPR036950">
    <property type="entry name" value="PBP_transglycosylase"/>
</dbReference>
<dbReference type="SUPFAM" id="SSF53955">
    <property type="entry name" value="Lysozyme-like"/>
    <property type="match status" value="1"/>
</dbReference>
<keyword evidence="4" id="KW-0121">Carboxypeptidase</keyword>
<dbReference type="Pfam" id="PF06832">
    <property type="entry name" value="BiPBP_C"/>
    <property type="match status" value="1"/>
</dbReference>
<keyword evidence="9" id="KW-0511">Multifunctional enzyme</keyword>
<dbReference type="OrthoDB" id="9766909at2"/>
<dbReference type="InterPro" id="IPR001264">
    <property type="entry name" value="Glyco_trans_51"/>
</dbReference>
<evidence type="ECO:0000256" key="9">
    <source>
        <dbReference type="ARBA" id="ARBA00023268"/>
    </source>
</evidence>
<evidence type="ECO:0000256" key="6">
    <source>
        <dbReference type="ARBA" id="ARBA00022676"/>
    </source>
</evidence>
<evidence type="ECO:0000256" key="7">
    <source>
        <dbReference type="ARBA" id="ARBA00022679"/>
    </source>
</evidence>
<dbReference type="InterPro" id="IPR050396">
    <property type="entry name" value="Glycosyltr_51/Transpeptidase"/>
</dbReference>
<dbReference type="EMBL" id="SOZD01000003">
    <property type="protein sequence ID" value="TFF22906.1"/>
    <property type="molecule type" value="Genomic_DNA"/>
</dbReference>
<evidence type="ECO:0000256" key="4">
    <source>
        <dbReference type="ARBA" id="ARBA00022645"/>
    </source>
</evidence>